<proteinExistence type="predicted"/>
<evidence type="ECO:0000313" key="1">
    <source>
        <dbReference type="EMBL" id="MBW86822.1"/>
    </source>
</evidence>
<organism evidence="1">
    <name type="scientific">Rhizophora mucronata</name>
    <name type="common">Asiatic mangrove</name>
    <dbReference type="NCBI Taxonomy" id="61149"/>
    <lineage>
        <taxon>Eukaryota</taxon>
        <taxon>Viridiplantae</taxon>
        <taxon>Streptophyta</taxon>
        <taxon>Embryophyta</taxon>
        <taxon>Tracheophyta</taxon>
        <taxon>Spermatophyta</taxon>
        <taxon>Magnoliopsida</taxon>
        <taxon>eudicotyledons</taxon>
        <taxon>Gunneridae</taxon>
        <taxon>Pentapetalae</taxon>
        <taxon>rosids</taxon>
        <taxon>fabids</taxon>
        <taxon>Malpighiales</taxon>
        <taxon>Rhizophoraceae</taxon>
        <taxon>Rhizophora</taxon>
    </lineage>
</organism>
<dbReference type="AlphaFoldDB" id="A0A2P2J048"/>
<accession>A0A2P2J048</accession>
<reference evidence="1" key="1">
    <citation type="submission" date="2018-02" db="EMBL/GenBank/DDBJ databases">
        <title>Rhizophora mucronata_Transcriptome.</title>
        <authorList>
            <person name="Meera S.P."/>
            <person name="Sreeshan A."/>
            <person name="Augustine A."/>
        </authorList>
    </citation>
    <scope>NUCLEOTIDE SEQUENCE</scope>
    <source>
        <tissue evidence="1">Leaf</tissue>
    </source>
</reference>
<protein>
    <submittedName>
        <fullName evidence="1">Uncharacterized protein</fullName>
    </submittedName>
</protein>
<name>A0A2P2J048_RHIMU</name>
<dbReference type="EMBL" id="GGEC01006339">
    <property type="protein sequence ID" value="MBW86822.1"/>
    <property type="molecule type" value="Transcribed_RNA"/>
</dbReference>
<sequence>MPACFGLHSNPGPALWCDRSRCFFSDVPVSVISGFSCEFVCLEQKSQLLSLDN</sequence>